<protein>
    <submittedName>
        <fullName evidence="2">AAA family ATPase</fullName>
    </submittedName>
</protein>
<evidence type="ECO:0000313" key="2">
    <source>
        <dbReference type="EMBL" id="MBK1611012.1"/>
    </source>
</evidence>
<evidence type="ECO:0000313" key="3">
    <source>
        <dbReference type="Proteomes" id="UP000613452"/>
    </source>
</evidence>
<organism evidence="2 3">
    <name type="scientific">Bacillus cereus</name>
    <dbReference type="NCBI Taxonomy" id="1396"/>
    <lineage>
        <taxon>Bacteria</taxon>
        <taxon>Bacillati</taxon>
        <taxon>Bacillota</taxon>
        <taxon>Bacilli</taxon>
        <taxon>Bacillales</taxon>
        <taxon>Bacillaceae</taxon>
        <taxon>Bacillus</taxon>
        <taxon>Bacillus cereus group</taxon>
    </lineage>
</organism>
<dbReference type="PANTHER" id="PTHR37291">
    <property type="entry name" value="5-METHYLCYTOSINE-SPECIFIC RESTRICTION ENZYME B"/>
    <property type="match status" value="1"/>
</dbReference>
<dbReference type="RefSeq" id="WP_001031755.1">
    <property type="nucleotide sequence ID" value="NZ_AP022934.1"/>
</dbReference>
<dbReference type="Pfam" id="PF07728">
    <property type="entry name" value="AAA_5"/>
    <property type="match status" value="1"/>
</dbReference>
<feature type="domain" description="AAA+ ATPase" evidence="1">
    <location>
        <begin position="123"/>
        <end position="490"/>
    </location>
</feature>
<gene>
    <name evidence="2" type="ORF">JCR31_24210</name>
</gene>
<dbReference type="Proteomes" id="UP000613452">
    <property type="component" value="Unassembled WGS sequence"/>
</dbReference>
<dbReference type="Gene3D" id="3.40.50.300">
    <property type="entry name" value="P-loop containing nucleotide triphosphate hydrolases"/>
    <property type="match status" value="2"/>
</dbReference>
<sequence>MNKFELEVKQRGYIIGKEVLFYILIGKIHDTEYVVKVLEHHKEIVSVIIYEKLSLAKRKGVELLLGYNPNVPLEEVEMIHFKEDRPNGKTWQKDSEKVLEELLKQNNKNEECSIVKDMMKMVKDKNTILYGPPGTGKTYTVAEKALEIIMPQQYKKIMGDRTAVMEAYKKLSEQNRIAFCTFHQSFAYEDFVEGLRSDEAGNFILQDGIFKRICEIAKSREKKADAVYDFDKILFENDFYKMSLGSTLKIGEEDIYKYCIDNKCVALGWGGNIDYKECIDKEEVYKKFYSCNGEDDRGFNVDAIDRFKNGMKLGDIIFVSEGNFKIRAIARIVGDYKYIEDSDIRYKHFRDVEWLYCDGAVDVEKFLWEKGLSHQAIYKFSKGDLNGPQIKQLLTKTKRVNEETDNHVLIIDEINRGNISKIFGELITLIEDDKRIDSKNEIRVTLPYSKKSFGIPSNLYIIGTMNTADRSISMMDTALRRRFHFKELMPQPNLLPEKLGDIEVQKMLKVLNERIEFLIDRNHTIGHAYFIKENLTFEELVGIMKFKVIPLLQEYFYEDWEKVELVLGGAGKLGDNSYFLTKEEKTAQAIFKTELDYDQTIKKYQLVENPNKQAFLNIYEG</sequence>
<dbReference type="EMBL" id="JAEFBZ010000001">
    <property type="protein sequence ID" value="MBK1611012.1"/>
    <property type="molecule type" value="Genomic_DNA"/>
</dbReference>
<dbReference type="SUPFAM" id="SSF52540">
    <property type="entry name" value="P-loop containing nucleoside triphosphate hydrolases"/>
    <property type="match status" value="1"/>
</dbReference>
<dbReference type="SMART" id="SM00382">
    <property type="entry name" value="AAA"/>
    <property type="match status" value="1"/>
</dbReference>
<evidence type="ECO:0000259" key="1">
    <source>
        <dbReference type="SMART" id="SM00382"/>
    </source>
</evidence>
<proteinExistence type="predicted"/>
<dbReference type="InterPro" id="IPR052934">
    <property type="entry name" value="Methyl-DNA_Rec/Restrict_Enz"/>
</dbReference>
<dbReference type="InterPro" id="IPR003593">
    <property type="entry name" value="AAA+_ATPase"/>
</dbReference>
<accession>A0ABD4LJI5</accession>
<comment type="caution">
    <text evidence="2">The sequence shown here is derived from an EMBL/GenBank/DDBJ whole genome shotgun (WGS) entry which is preliminary data.</text>
</comment>
<name>A0ABD4LJI5_BACCE</name>
<dbReference type="InterPro" id="IPR027417">
    <property type="entry name" value="P-loop_NTPase"/>
</dbReference>
<reference evidence="2 3" key="1">
    <citation type="submission" date="2020-12" db="EMBL/GenBank/DDBJ databases">
        <title>Genome assembly for a thermostable protease producing Bacillus cereus MAKP1 strain isolated from chicken gut.</title>
        <authorList>
            <person name="Malaviya A."/>
        </authorList>
    </citation>
    <scope>NUCLEOTIDE SEQUENCE [LARGE SCALE GENOMIC DNA]</scope>
    <source>
        <strain evidence="2 3">MAKP1</strain>
    </source>
</reference>
<dbReference type="AlphaFoldDB" id="A0ABD4LJI5"/>
<dbReference type="PANTHER" id="PTHR37291:SF1">
    <property type="entry name" value="TYPE IV METHYL-DIRECTED RESTRICTION ENZYME ECOKMCRB SUBUNIT"/>
    <property type="match status" value="1"/>
</dbReference>
<dbReference type="InterPro" id="IPR011704">
    <property type="entry name" value="ATPase_dyneun-rel_AAA"/>
</dbReference>